<name>A0AAN9ATU1_9CAEN</name>
<organism evidence="3 4">
    <name type="scientific">Littorina saxatilis</name>
    <dbReference type="NCBI Taxonomy" id="31220"/>
    <lineage>
        <taxon>Eukaryota</taxon>
        <taxon>Metazoa</taxon>
        <taxon>Spiralia</taxon>
        <taxon>Lophotrochozoa</taxon>
        <taxon>Mollusca</taxon>
        <taxon>Gastropoda</taxon>
        <taxon>Caenogastropoda</taxon>
        <taxon>Littorinimorpha</taxon>
        <taxon>Littorinoidea</taxon>
        <taxon>Littorinidae</taxon>
        <taxon>Littorina</taxon>
    </lineage>
</organism>
<keyword evidence="2" id="KW-1133">Transmembrane helix</keyword>
<keyword evidence="2" id="KW-0472">Membrane</keyword>
<evidence type="ECO:0000256" key="2">
    <source>
        <dbReference type="SAM" id="Phobius"/>
    </source>
</evidence>
<comment type="caution">
    <text evidence="3">The sequence shown here is derived from an EMBL/GenBank/DDBJ whole genome shotgun (WGS) entry which is preliminary data.</text>
</comment>
<keyword evidence="2" id="KW-0812">Transmembrane</keyword>
<feature type="compositionally biased region" description="Polar residues" evidence="1">
    <location>
        <begin position="318"/>
        <end position="328"/>
    </location>
</feature>
<sequence>MMYSSRARSRSPRRGPRSRQKKRSPSKVQLRNALIKQRTKTQRDVNQVLKLFLWVVHTFRGGIRRSAKALSRPINFGAGLAYVILDCLLLGAFFMVGAISYLMTIIITRLNPEARGAFIGSASDSSNSQGGKKEKRGKRGKNTKTKKNVSTASDEPPAGPMWYVTTFYKMVEDRVKRGEIGEIGEASATLSGDIHFKKPRSNTNNLSERHASFASIQDEEGSSASSKDEEDSGVRRQSSVRGQGSGIRRQSSVRGQGSAIRRQSSARGEGSVGTSNLSVNDGQGSMIKRLSVKMSEIMDDVAVVMQTFDNEEKEANPDPQQQDSDSSE</sequence>
<gene>
    <name evidence="3" type="ORF">V1264_008804</name>
</gene>
<feature type="compositionally biased region" description="Basic residues" evidence="1">
    <location>
        <begin position="133"/>
        <end position="147"/>
    </location>
</feature>
<keyword evidence="4" id="KW-1185">Reference proteome</keyword>
<accession>A0AAN9ATU1</accession>
<feature type="region of interest" description="Disordered" evidence="1">
    <location>
        <begin position="214"/>
        <end position="282"/>
    </location>
</feature>
<evidence type="ECO:0000313" key="3">
    <source>
        <dbReference type="EMBL" id="KAK7093161.1"/>
    </source>
</evidence>
<reference evidence="3 4" key="1">
    <citation type="submission" date="2024-02" db="EMBL/GenBank/DDBJ databases">
        <title>Chromosome-scale genome assembly of the rough periwinkle Littorina saxatilis.</title>
        <authorList>
            <person name="De Jode A."/>
            <person name="Faria R."/>
            <person name="Formenti G."/>
            <person name="Sims Y."/>
            <person name="Smith T.P."/>
            <person name="Tracey A."/>
            <person name="Wood J.M.D."/>
            <person name="Zagrodzka Z.B."/>
            <person name="Johannesson K."/>
            <person name="Butlin R.K."/>
            <person name="Leder E.H."/>
        </authorList>
    </citation>
    <scope>NUCLEOTIDE SEQUENCE [LARGE SCALE GENOMIC DNA]</scope>
    <source>
        <strain evidence="3">Snail1</strain>
        <tissue evidence="3">Muscle</tissue>
    </source>
</reference>
<feature type="region of interest" description="Disordered" evidence="1">
    <location>
        <begin position="1"/>
        <end position="30"/>
    </location>
</feature>
<dbReference type="AlphaFoldDB" id="A0AAN9ATU1"/>
<feature type="region of interest" description="Disordered" evidence="1">
    <location>
        <begin position="120"/>
        <end position="157"/>
    </location>
</feature>
<dbReference type="Proteomes" id="UP001374579">
    <property type="component" value="Unassembled WGS sequence"/>
</dbReference>
<protein>
    <submittedName>
        <fullName evidence="3">Uncharacterized protein</fullName>
    </submittedName>
</protein>
<evidence type="ECO:0000313" key="4">
    <source>
        <dbReference type="Proteomes" id="UP001374579"/>
    </source>
</evidence>
<feature type="compositionally biased region" description="Polar residues" evidence="1">
    <location>
        <begin position="235"/>
        <end position="282"/>
    </location>
</feature>
<feature type="compositionally biased region" description="Basic residues" evidence="1">
    <location>
        <begin position="7"/>
        <end position="25"/>
    </location>
</feature>
<evidence type="ECO:0000256" key="1">
    <source>
        <dbReference type="SAM" id="MobiDB-lite"/>
    </source>
</evidence>
<dbReference type="EMBL" id="JBAMIC010000021">
    <property type="protein sequence ID" value="KAK7093161.1"/>
    <property type="molecule type" value="Genomic_DNA"/>
</dbReference>
<feature type="transmembrane region" description="Helical" evidence="2">
    <location>
        <begin position="74"/>
        <end position="103"/>
    </location>
</feature>
<proteinExistence type="predicted"/>
<feature type="region of interest" description="Disordered" evidence="1">
    <location>
        <begin position="307"/>
        <end position="328"/>
    </location>
</feature>